<dbReference type="OrthoDB" id="5216135at2759"/>
<protein>
    <submittedName>
        <fullName evidence="1">Uncharacterized protein</fullName>
    </submittedName>
</protein>
<name>A0A0N0V7B1_FUSLA</name>
<gene>
    <name evidence="1" type="ORF">FLAG1_04067</name>
</gene>
<proteinExistence type="predicted"/>
<dbReference type="EMBL" id="JXCE01000051">
    <property type="protein sequence ID" value="KPA42981.1"/>
    <property type="molecule type" value="Genomic_DNA"/>
</dbReference>
<evidence type="ECO:0000313" key="2">
    <source>
        <dbReference type="Proteomes" id="UP000037904"/>
    </source>
</evidence>
<keyword evidence="2" id="KW-1185">Reference proteome</keyword>
<reference evidence="1 2" key="1">
    <citation type="submission" date="2015-04" db="EMBL/GenBank/DDBJ databases">
        <title>The draft genome sequence of Fusarium langsethiae, a T-2/HT-2 mycotoxin producer.</title>
        <authorList>
            <person name="Lysoe E."/>
            <person name="Divon H.H."/>
            <person name="Terzi V."/>
            <person name="Orru L."/>
            <person name="Lamontanara A."/>
            <person name="Kolseth A.-K."/>
            <person name="Frandsen R.J."/>
            <person name="Nielsen K."/>
            <person name="Thrane U."/>
        </authorList>
    </citation>
    <scope>NUCLEOTIDE SEQUENCE [LARGE SCALE GENOMIC DNA]</scope>
    <source>
        <strain evidence="1 2">Fl201059</strain>
    </source>
</reference>
<dbReference type="AlphaFoldDB" id="A0A0N0V7B1"/>
<sequence length="386" mass="44504">MKLSHPQRNFIAARMALYLGFQIQQTQDEKKYFTRKRAKEDTKPLCNLCIELDDTLLESLRNIWKVRTNFEDFSWVFVDGRIHSALDDTVMDDSDLKIAQALSPSERTRVSKENGTEFYYYMEPFDVNKVKPTLFEGPTPRWDCGQEDTDSFVWTSKSSDGPIRLEIPYNVENITMGHIPMFRRSKQFCLDARQISEAELGKQVRIVLDEIVKYYNVPREIQYRILRYLPYREAFPYVQRLDLVAAHDREWIVERGPGPSLFLEKEISKLNDEFVSLGQVGLGPTLKVRLDTKEEDTVRQRRLALGEGVYQDSVDDWKMSGGLGGLVDCMLHDRVLVGAWGRDGDSGSGTDQVPAQWALGRNLRDQAHAEGATRDLHAYTGRCEWC</sequence>
<accession>A0A0N0V7B1</accession>
<dbReference type="Proteomes" id="UP000037904">
    <property type="component" value="Unassembled WGS sequence"/>
</dbReference>
<comment type="caution">
    <text evidence="1">The sequence shown here is derived from an EMBL/GenBank/DDBJ whole genome shotgun (WGS) entry which is preliminary data.</text>
</comment>
<evidence type="ECO:0000313" key="1">
    <source>
        <dbReference type="EMBL" id="KPA42981.1"/>
    </source>
</evidence>
<organism evidence="1 2">
    <name type="scientific">Fusarium langsethiae</name>
    <dbReference type="NCBI Taxonomy" id="179993"/>
    <lineage>
        <taxon>Eukaryota</taxon>
        <taxon>Fungi</taxon>
        <taxon>Dikarya</taxon>
        <taxon>Ascomycota</taxon>
        <taxon>Pezizomycotina</taxon>
        <taxon>Sordariomycetes</taxon>
        <taxon>Hypocreomycetidae</taxon>
        <taxon>Hypocreales</taxon>
        <taxon>Nectriaceae</taxon>
        <taxon>Fusarium</taxon>
    </lineage>
</organism>